<dbReference type="Gene3D" id="1.10.10.10">
    <property type="entry name" value="Winged helix-like DNA-binding domain superfamily/Winged helix DNA-binding domain"/>
    <property type="match status" value="1"/>
</dbReference>
<protein>
    <submittedName>
        <fullName evidence="8">RNA polymerase sigma factor RpoE</fullName>
    </submittedName>
</protein>
<dbReference type="Gene3D" id="1.10.1740.10">
    <property type="match status" value="1"/>
</dbReference>
<proteinExistence type="inferred from homology"/>
<evidence type="ECO:0000256" key="1">
    <source>
        <dbReference type="ARBA" id="ARBA00010641"/>
    </source>
</evidence>
<feature type="domain" description="RNA polymerase sigma-70 region 2" evidence="6">
    <location>
        <begin position="49"/>
        <end position="115"/>
    </location>
</feature>
<organism evidence="8">
    <name type="scientific">uncultured Frankineae bacterium</name>
    <dbReference type="NCBI Taxonomy" id="437475"/>
    <lineage>
        <taxon>Bacteria</taxon>
        <taxon>Bacillati</taxon>
        <taxon>Actinomycetota</taxon>
        <taxon>Actinomycetes</taxon>
        <taxon>Frankiales</taxon>
        <taxon>environmental samples</taxon>
    </lineage>
</organism>
<dbReference type="GO" id="GO:0016987">
    <property type="term" value="F:sigma factor activity"/>
    <property type="evidence" value="ECO:0007669"/>
    <property type="project" value="UniProtKB-KW"/>
</dbReference>
<keyword evidence="2" id="KW-0805">Transcription regulation</keyword>
<name>A0A6J4KQJ9_9ACTN</name>
<dbReference type="NCBIfam" id="TIGR02937">
    <property type="entry name" value="sigma70-ECF"/>
    <property type="match status" value="1"/>
</dbReference>
<gene>
    <name evidence="8" type="ORF">AVDCRST_MAG07-682</name>
</gene>
<feature type="domain" description="RNA polymerase sigma factor 70 region 4 type 2" evidence="7">
    <location>
        <begin position="177"/>
        <end position="225"/>
    </location>
</feature>
<feature type="compositionally biased region" description="Basic and acidic residues" evidence="5">
    <location>
        <begin position="1"/>
        <end position="17"/>
    </location>
</feature>
<dbReference type="Pfam" id="PF04542">
    <property type="entry name" value="Sigma70_r2"/>
    <property type="match status" value="1"/>
</dbReference>
<dbReference type="CDD" id="cd06171">
    <property type="entry name" value="Sigma70_r4"/>
    <property type="match status" value="1"/>
</dbReference>
<evidence type="ECO:0000256" key="3">
    <source>
        <dbReference type="ARBA" id="ARBA00023082"/>
    </source>
</evidence>
<dbReference type="SUPFAM" id="SSF88659">
    <property type="entry name" value="Sigma3 and sigma4 domains of RNA polymerase sigma factors"/>
    <property type="match status" value="1"/>
</dbReference>
<evidence type="ECO:0000259" key="7">
    <source>
        <dbReference type="Pfam" id="PF08281"/>
    </source>
</evidence>
<sequence>MGDDSRPAPTVDEERAAVDTAPTDAADADPDARLLVRLRAGDEAAFSELVDRWSAPMLRVALIHTGTRAVAEEAVQDTWLAVLQGLDRFEGRSTLRTWVFRILLYTCRGKAERERRVPPISDVQRSAGEMTGRRAFAEDRFLPSDHPHWPGHWSQPPRSWMRTPDDALLGSELRQHLSQAVAALPERQRQVLVLRDVEGWTSEEVCRLLGVLPGNQRVLLHRARSTVRAALEPYLTVERP</sequence>
<dbReference type="InterPro" id="IPR007627">
    <property type="entry name" value="RNA_pol_sigma70_r2"/>
</dbReference>
<dbReference type="GO" id="GO:0003677">
    <property type="term" value="F:DNA binding"/>
    <property type="evidence" value="ECO:0007669"/>
    <property type="project" value="InterPro"/>
</dbReference>
<comment type="similarity">
    <text evidence="1">Belongs to the sigma-70 factor family. ECF subfamily.</text>
</comment>
<evidence type="ECO:0000313" key="8">
    <source>
        <dbReference type="EMBL" id="CAA9312221.1"/>
    </source>
</evidence>
<dbReference type="InterPro" id="IPR013249">
    <property type="entry name" value="RNA_pol_sigma70_r4_t2"/>
</dbReference>
<dbReference type="InterPro" id="IPR013325">
    <property type="entry name" value="RNA_pol_sigma_r2"/>
</dbReference>
<accession>A0A6J4KQJ9</accession>
<dbReference type="Pfam" id="PF08281">
    <property type="entry name" value="Sigma70_r4_2"/>
    <property type="match status" value="1"/>
</dbReference>
<evidence type="ECO:0000256" key="4">
    <source>
        <dbReference type="ARBA" id="ARBA00023163"/>
    </source>
</evidence>
<dbReference type="PANTHER" id="PTHR43133">
    <property type="entry name" value="RNA POLYMERASE ECF-TYPE SIGMA FACTO"/>
    <property type="match status" value="1"/>
</dbReference>
<dbReference type="GO" id="GO:0006352">
    <property type="term" value="P:DNA-templated transcription initiation"/>
    <property type="evidence" value="ECO:0007669"/>
    <property type="project" value="InterPro"/>
</dbReference>
<feature type="region of interest" description="Disordered" evidence="5">
    <location>
        <begin position="1"/>
        <end position="26"/>
    </location>
</feature>
<evidence type="ECO:0000259" key="6">
    <source>
        <dbReference type="Pfam" id="PF04542"/>
    </source>
</evidence>
<evidence type="ECO:0000256" key="5">
    <source>
        <dbReference type="SAM" id="MobiDB-lite"/>
    </source>
</evidence>
<keyword evidence="3" id="KW-0731">Sigma factor</keyword>
<dbReference type="PANTHER" id="PTHR43133:SF53">
    <property type="entry name" value="ECF RNA POLYMERASE SIGMA-E FACTOR"/>
    <property type="match status" value="1"/>
</dbReference>
<dbReference type="SUPFAM" id="SSF88946">
    <property type="entry name" value="Sigma2 domain of RNA polymerase sigma factors"/>
    <property type="match status" value="1"/>
</dbReference>
<dbReference type="InterPro" id="IPR013324">
    <property type="entry name" value="RNA_pol_sigma_r3/r4-like"/>
</dbReference>
<keyword evidence="4" id="KW-0804">Transcription</keyword>
<dbReference type="InterPro" id="IPR036388">
    <property type="entry name" value="WH-like_DNA-bd_sf"/>
</dbReference>
<evidence type="ECO:0000256" key="2">
    <source>
        <dbReference type="ARBA" id="ARBA00023015"/>
    </source>
</evidence>
<dbReference type="EMBL" id="CADCUB010000033">
    <property type="protein sequence ID" value="CAA9312221.1"/>
    <property type="molecule type" value="Genomic_DNA"/>
</dbReference>
<dbReference type="InterPro" id="IPR039425">
    <property type="entry name" value="RNA_pol_sigma-70-like"/>
</dbReference>
<reference evidence="8" key="1">
    <citation type="submission" date="2020-02" db="EMBL/GenBank/DDBJ databases">
        <authorList>
            <person name="Meier V. D."/>
        </authorList>
    </citation>
    <scope>NUCLEOTIDE SEQUENCE</scope>
    <source>
        <strain evidence="8">AVDCRST_MAG07</strain>
    </source>
</reference>
<dbReference type="AlphaFoldDB" id="A0A6J4KQJ9"/>
<dbReference type="InterPro" id="IPR014284">
    <property type="entry name" value="RNA_pol_sigma-70_dom"/>
</dbReference>